<sequence>MDDLAHQCPLNHRKRKAGDDNSPQVPRPPWIATDTDWSSPTSPQVSSPLTPQPSRPPPAAAKRLRVDTLDTTLRAHEKRYHHHRRSPTKMSPHPLPAVRTGSDIEDIGIVSTADPGPSSGSLLRERPSPATPSQSPTTPRITTLTESPIDFSSPHIPPMQPLINRQTLRELDLDIILRNPVLRHDLLFDPGLQFRPRRKREMSEKYWNALWEEVKFGCTCVTLDIYGKSHKTVCICTRHPETPTIPIITPLSSAVYTLRLPSRIPALLTEFLEVMLFVIQPLSNTAVYTNPNAVKEQAQEHSAHAAHLREIFDPALIYQEIKHKVFDPSGLFTHIGQTLKHHCAPMRDRAVEELVQFAQQSGIEAFKAFRTCLELLELMKLDIANHQLTQLRPWLLRNTGVFEVKAFKLRFGANSSLHNTREWLHCAHDSLLARKKPVPHPSYPSLLDYQSLTKNQQIYLATLKGITDLIFDASAFSPPSSPTSSPSSSPPTSPISPPTTPSPFSSRPETLYLDKSRLAHLSSEAVDTTTMYMLMLFFRQLAEWETPIKDVMLLKQEIRDIGPARLGSCMVASASPDDDDDDRKELEQRRGHKQDLVVQIARRASELRNRDTEQHPDPRTLGVAQRWADTNMQSGSTLSTLLHNRVREAVFEGVVAFAYPGRDAVAAHGPNASLTVDLTTANASMGASSGSNLATSTAAAAVLGPRGGAATIPTTPTASAPAPGMEPIVDELRVLAEKIARLALIHLNTYLPMYEAEGFFSMRS</sequence>
<feature type="compositionally biased region" description="Pro residues" evidence="2">
    <location>
        <begin position="488"/>
        <end position="501"/>
    </location>
</feature>
<accession>A0A8S0VU37</accession>
<reference evidence="3 4" key="1">
    <citation type="submission" date="2020-01" db="EMBL/GenBank/DDBJ databases">
        <authorList>
            <person name="Gupta K D."/>
        </authorList>
    </citation>
    <scope>NUCLEOTIDE SEQUENCE [LARGE SCALE GENOMIC DNA]</scope>
</reference>
<dbReference type="PANTHER" id="PTHR12832:SF11">
    <property type="entry name" value="LD23868P"/>
    <property type="match status" value="1"/>
</dbReference>
<protein>
    <recommendedName>
        <fullName evidence="5">Tcp11-domain-containing protein</fullName>
    </recommendedName>
</protein>
<feature type="region of interest" description="Disordered" evidence="2">
    <location>
        <begin position="109"/>
        <end position="156"/>
    </location>
</feature>
<comment type="caution">
    <text evidence="3">The sequence shown here is derived from an EMBL/GenBank/DDBJ whole genome shotgun (WGS) entry which is preliminary data.</text>
</comment>
<evidence type="ECO:0000256" key="2">
    <source>
        <dbReference type="SAM" id="MobiDB-lite"/>
    </source>
</evidence>
<evidence type="ECO:0000313" key="3">
    <source>
        <dbReference type="EMBL" id="CAA7261520.1"/>
    </source>
</evidence>
<comment type="similarity">
    <text evidence="1">Belongs to the TCP11 family.</text>
</comment>
<gene>
    <name evidence="3" type="ORF">AAE3_LOCUS3589</name>
</gene>
<feature type="region of interest" description="Disordered" evidence="2">
    <location>
        <begin position="480"/>
        <end position="508"/>
    </location>
</feature>
<feature type="compositionally biased region" description="Pro residues" evidence="2">
    <location>
        <begin position="50"/>
        <end position="59"/>
    </location>
</feature>
<dbReference type="AlphaFoldDB" id="A0A8S0VU37"/>
<feature type="compositionally biased region" description="Basic residues" evidence="2">
    <location>
        <begin position="76"/>
        <end position="87"/>
    </location>
</feature>
<feature type="compositionally biased region" description="Polar residues" evidence="2">
    <location>
        <begin position="35"/>
        <end position="45"/>
    </location>
</feature>
<dbReference type="EMBL" id="CACVBS010000033">
    <property type="protein sequence ID" value="CAA7261520.1"/>
    <property type="molecule type" value="Genomic_DNA"/>
</dbReference>
<dbReference type="OrthoDB" id="276323at2759"/>
<feature type="region of interest" description="Disordered" evidence="2">
    <location>
        <begin position="572"/>
        <end position="595"/>
    </location>
</feature>
<dbReference type="GO" id="GO:0010737">
    <property type="term" value="P:protein kinase A signaling"/>
    <property type="evidence" value="ECO:0007669"/>
    <property type="project" value="TreeGrafter"/>
</dbReference>
<evidence type="ECO:0000313" key="4">
    <source>
        <dbReference type="Proteomes" id="UP000467700"/>
    </source>
</evidence>
<feature type="compositionally biased region" description="Basic and acidic residues" evidence="2">
    <location>
        <begin position="583"/>
        <end position="595"/>
    </location>
</feature>
<dbReference type="InterPro" id="IPR008862">
    <property type="entry name" value="Tcp11"/>
</dbReference>
<dbReference type="PANTHER" id="PTHR12832">
    <property type="entry name" value="TESTIS-SPECIFIC PROTEIN PBS13 T-COMPLEX 11"/>
    <property type="match status" value="1"/>
</dbReference>
<proteinExistence type="inferred from homology"/>
<dbReference type="Proteomes" id="UP000467700">
    <property type="component" value="Unassembled WGS sequence"/>
</dbReference>
<dbReference type="Pfam" id="PF05794">
    <property type="entry name" value="Tcp11"/>
    <property type="match status" value="1"/>
</dbReference>
<evidence type="ECO:0000256" key="1">
    <source>
        <dbReference type="ARBA" id="ARBA00010954"/>
    </source>
</evidence>
<keyword evidence="4" id="KW-1185">Reference proteome</keyword>
<evidence type="ECO:0008006" key="5">
    <source>
        <dbReference type="Google" id="ProtNLM"/>
    </source>
</evidence>
<feature type="region of interest" description="Disordered" evidence="2">
    <location>
        <begin position="1"/>
        <end position="96"/>
    </location>
</feature>
<organism evidence="3 4">
    <name type="scientific">Cyclocybe aegerita</name>
    <name type="common">Black poplar mushroom</name>
    <name type="synonym">Agrocybe aegerita</name>
    <dbReference type="NCBI Taxonomy" id="1973307"/>
    <lineage>
        <taxon>Eukaryota</taxon>
        <taxon>Fungi</taxon>
        <taxon>Dikarya</taxon>
        <taxon>Basidiomycota</taxon>
        <taxon>Agaricomycotina</taxon>
        <taxon>Agaricomycetes</taxon>
        <taxon>Agaricomycetidae</taxon>
        <taxon>Agaricales</taxon>
        <taxon>Agaricineae</taxon>
        <taxon>Bolbitiaceae</taxon>
        <taxon>Cyclocybe</taxon>
    </lineage>
</organism>
<name>A0A8S0VU37_CYCAE</name>